<feature type="transmembrane region" description="Helical" evidence="8">
    <location>
        <begin position="872"/>
        <end position="895"/>
    </location>
</feature>
<evidence type="ECO:0000256" key="7">
    <source>
        <dbReference type="SAM" id="MobiDB-lite"/>
    </source>
</evidence>
<feature type="region of interest" description="Disordered" evidence="7">
    <location>
        <begin position="204"/>
        <end position="260"/>
    </location>
</feature>
<feature type="region of interest" description="Disordered" evidence="7">
    <location>
        <begin position="1071"/>
        <end position="1099"/>
    </location>
</feature>
<feature type="domain" description="Ion transport" evidence="9">
    <location>
        <begin position="871"/>
        <end position="994"/>
    </location>
</feature>
<comment type="caution">
    <text evidence="10">The sequence shown here is derived from an EMBL/GenBank/DDBJ whole genome shotgun (WGS) entry which is preliminary data.</text>
</comment>
<feature type="compositionally biased region" description="Acidic residues" evidence="7">
    <location>
        <begin position="210"/>
        <end position="222"/>
    </location>
</feature>
<comment type="subcellular location">
    <subcellularLocation>
        <location evidence="1">Membrane</location>
        <topology evidence="1">Multi-pass membrane protein</topology>
    </subcellularLocation>
</comment>
<evidence type="ECO:0000256" key="2">
    <source>
        <dbReference type="ARBA" id="ARBA00022692"/>
    </source>
</evidence>
<dbReference type="GO" id="GO:0020037">
    <property type="term" value="F:heme binding"/>
    <property type="evidence" value="ECO:0007669"/>
    <property type="project" value="InterPro"/>
</dbReference>
<dbReference type="AlphaFoldDB" id="A0A813IGK0"/>
<evidence type="ECO:0000256" key="1">
    <source>
        <dbReference type="ARBA" id="ARBA00004141"/>
    </source>
</evidence>
<feature type="transmembrane region" description="Helical" evidence="8">
    <location>
        <begin position="902"/>
        <end position="920"/>
    </location>
</feature>
<dbReference type="InterPro" id="IPR005821">
    <property type="entry name" value="Ion_trans_dom"/>
</dbReference>
<accession>A0A813IGK0</accession>
<feature type="repeat" description="PPR" evidence="6">
    <location>
        <begin position="1191"/>
        <end position="1225"/>
    </location>
</feature>
<dbReference type="PROSITE" id="PS51375">
    <property type="entry name" value="PPR"/>
    <property type="match status" value="1"/>
</dbReference>
<dbReference type="InterPro" id="IPR011990">
    <property type="entry name" value="TPR-like_helical_dom_sf"/>
</dbReference>
<feature type="transmembrane region" description="Helical" evidence="8">
    <location>
        <begin position="961"/>
        <end position="982"/>
    </location>
</feature>
<evidence type="ECO:0000256" key="6">
    <source>
        <dbReference type="PROSITE-ProRule" id="PRU00708"/>
    </source>
</evidence>
<gene>
    <name evidence="10" type="ORF">PGLA2088_LOCUS7697</name>
</gene>
<dbReference type="EMBL" id="CAJNNW010008097">
    <property type="protein sequence ID" value="CAE8649749.1"/>
    <property type="molecule type" value="Genomic_DNA"/>
</dbReference>
<dbReference type="CDD" id="cd01040">
    <property type="entry name" value="Mb-like"/>
    <property type="match status" value="2"/>
</dbReference>
<dbReference type="InterPro" id="IPR009050">
    <property type="entry name" value="Globin-like_sf"/>
</dbReference>
<dbReference type="SUPFAM" id="SSF46458">
    <property type="entry name" value="Globin-like"/>
    <property type="match status" value="2"/>
</dbReference>
<evidence type="ECO:0000256" key="8">
    <source>
        <dbReference type="SAM" id="Phobius"/>
    </source>
</evidence>
<dbReference type="InterPro" id="IPR012292">
    <property type="entry name" value="Globin/Proto"/>
</dbReference>
<protein>
    <recommendedName>
        <fullName evidence="9">Ion transport domain-containing protein</fullName>
    </recommendedName>
</protein>
<keyword evidence="4 8" id="KW-1133">Transmembrane helix</keyword>
<keyword evidence="5 8" id="KW-0472">Membrane</keyword>
<evidence type="ECO:0000313" key="10">
    <source>
        <dbReference type="EMBL" id="CAE8649749.1"/>
    </source>
</evidence>
<feature type="transmembrane region" description="Helical" evidence="8">
    <location>
        <begin position="773"/>
        <end position="795"/>
    </location>
</feature>
<dbReference type="Gene3D" id="1.10.490.10">
    <property type="entry name" value="Globins"/>
    <property type="match status" value="3"/>
</dbReference>
<dbReference type="GO" id="GO:0005216">
    <property type="term" value="F:monoatomic ion channel activity"/>
    <property type="evidence" value="ECO:0007669"/>
    <property type="project" value="InterPro"/>
</dbReference>
<name>A0A813IGK0_POLGL</name>
<dbReference type="GO" id="GO:0098703">
    <property type="term" value="P:calcium ion import across plasma membrane"/>
    <property type="evidence" value="ECO:0007669"/>
    <property type="project" value="TreeGrafter"/>
</dbReference>
<sequence length="1227" mass="135597">MSDTWEEEIEEEMAEEEGSEVVEETAKEEMQEVDAIMEVQDKTFEEIKLPDEVVAEVQSTWSVYLNSASSRAAAGEAIYAAIFDSAPSLQSLFKTPRAVMAIRIMVGINHIVLAMHEAGPLKMIVETLGFQHLDLEVTIPRVAIFRDAIVDLLEMELGERFGSKARSGWISILNYVGGAYIYVRREYAGRLKIISSSWRTANNKKKDIMDGEEDDEDVEAAEQDGGGESGVSETEQGEGKGQAGSKKASSEAKNGNGLLASSEMNKAGSMKVPTTFNEMFLFNGAVMGFGSSLWMQEVLGSFDAMVTNVANSCRLQEECDTLSLNIAKYSGTVNLSEFKAVMLASLRSLVPTDWNSAHEVAWTWLWDNIARMLKNLIGKPAVQEKALGRFLMSLTEDSQNYLRREIFKRFFALAPKGQDYFKQSTTRLYFIADKVTEMTLEMYRDPKKLVEDISALGLRHVGYAIPTEFFAPFVSGACEVISTMTTDATVEDAYRWSLNLVSRILVRTINEGSTIVMKAINTNSAKQLEKAVACAPRGKRSMWLLDITVGTQSISPLYWSIESGSLESAKAMIRDLLIIRADRDNYYYVADDLFTRHPDVIKRLCADARALLPGLFDGLIWRSRLTQDGQRRVNFYIKHVVQDADGKFNKCLGWLCEAGGPEIMCHPVVELFSDLVWDGIANRFFMFGKCWFLFTLGLFIISQSVLQHFPESKGIRTSTMAIRCFIYVESLGRLFHAQLSEAIGDCRARRFIRLSGGIRIPAYLGKMKNAISFALMLCLMLMLAEEPIIWCAATYDPDAASKAAVAAAAAAASRLAASDAADSGEGTSVYSRARPVVAKVVVNHNTNLFTQHCPDGDVNLQVYEPVSMVAMLLYWTLILDLSVVSTRISAFVLVCGRTVSELGLTLLAMAYLIVAFASAISSLNHNNEAFKGIPNAMLTLTELSLSMYSTDNSEAMLETPVVLFVVACFLILGSIFLLNLLVAQLNAAYAAVYADMVGYARLDRGKIINETVAGVSNKRWSRWLASLRFDERLEYNEGDVGVAGGLQLLEPANANPTNVDMILRFGGSTSPAMQWPEPDEEDNESDKFDTRKGTGKGEAPVTSQMAAWMHVSLVRIFFACLPTASVALLGEARLRAVEPNLVTRNAALSACSAAARWAMSLDLLFAAAKQREGQRSASKTPLSQALLEMPDLYSYNSAISACDKGRQWERALDLITEMRWQRLAPDV</sequence>
<keyword evidence="3" id="KW-0677">Repeat</keyword>
<dbReference type="InterPro" id="IPR044399">
    <property type="entry name" value="Mb-like_M"/>
</dbReference>
<dbReference type="PANTHER" id="PTHR10582:SF2">
    <property type="entry name" value="INACTIVE"/>
    <property type="match status" value="1"/>
</dbReference>
<evidence type="ECO:0000259" key="9">
    <source>
        <dbReference type="Pfam" id="PF00520"/>
    </source>
</evidence>
<feature type="non-terminal residue" evidence="10">
    <location>
        <position position="1227"/>
    </location>
</feature>
<dbReference type="Pfam" id="PF00520">
    <property type="entry name" value="Ion_trans"/>
    <property type="match status" value="1"/>
</dbReference>
<reference evidence="10" key="1">
    <citation type="submission" date="2021-02" db="EMBL/GenBank/DDBJ databases">
        <authorList>
            <person name="Dougan E. K."/>
            <person name="Rhodes N."/>
            <person name="Thang M."/>
            <person name="Chan C."/>
        </authorList>
    </citation>
    <scope>NUCLEOTIDE SEQUENCE</scope>
</reference>
<dbReference type="InterPro" id="IPR002885">
    <property type="entry name" value="PPR_rpt"/>
</dbReference>
<evidence type="ECO:0000256" key="3">
    <source>
        <dbReference type="ARBA" id="ARBA00022737"/>
    </source>
</evidence>
<keyword evidence="2 8" id="KW-0812">Transmembrane</keyword>
<dbReference type="InterPro" id="IPR024862">
    <property type="entry name" value="TRPV"/>
</dbReference>
<dbReference type="Proteomes" id="UP000626109">
    <property type="component" value="Unassembled WGS sequence"/>
</dbReference>
<dbReference type="Gene3D" id="1.25.40.10">
    <property type="entry name" value="Tetratricopeptide repeat domain"/>
    <property type="match status" value="1"/>
</dbReference>
<evidence type="ECO:0000256" key="5">
    <source>
        <dbReference type="ARBA" id="ARBA00023136"/>
    </source>
</evidence>
<dbReference type="Gene3D" id="1.10.287.70">
    <property type="match status" value="1"/>
</dbReference>
<dbReference type="GO" id="GO:0019825">
    <property type="term" value="F:oxygen binding"/>
    <property type="evidence" value="ECO:0007669"/>
    <property type="project" value="InterPro"/>
</dbReference>
<dbReference type="PANTHER" id="PTHR10582">
    <property type="entry name" value="TRANSIENT RECEPTOR POTENTIAL ION CHANNEL PROTEIN"/>
    <property type="match status" value="1"/>
</dbReference>
<feature type="transmembrane region" description="Helical" evidence="8">
    <location>
        <begin position="684"/>
        <end position="706"/>
    </location>
</feature>
<proteinExistence type="predicted"/>
<organism evidence="10 11">
    <name type="scientific">Polarella glacialis</name>
    <name type="common">Dinoflagellate</name>
    <dbReference type="NCBI Taxonomy" id="89957"/>
    <lineage>
        <taxon>Eukaryota</taxon>
        <taxon>Sar</taxon>
        <taxon>Alveolata</taxon>
        <taxon>Dinophyceae</taxon>
        <taxon>Suessiales</taxon>
        <taxon>Suessiaceae</taxon>
        <taxon>Polarella</taxon>
    </lineage>
</organism>
<evidence type="ECO:0000256" key="4">
    <source>
        <dbReference type="ARBA" id="ARBA00022989"/>
    </source>
</evidence>
<dbReference type="GO" id="GO:0005886">
    <property type="term" value="C:plasma membrane"/>
    <property type="evidence" value="ECO:0007669"/>
    <property type="project" value="TreeGrafter"/>
</dbReference>
<evidence type="ECO:0000313" key="11">
    <source>
        <dbReference type="Proteomes" id="UP000626109"/>
    </source>
</evidence>